<protein>
    <recommendedName>
        <fullName evidence="6">Protein kinase domain-containing protein</fullName>
    </recommendedName>
</protein>
<evidence type="ECO:0000259" key="6">
    <source>
        <dbReference type="PROSITE" id="PS50011"/>
    </source>
</evidence>
<dbReference type="PROSITE" id="PS50011">
    <property type="entry name" value="PROTEIN_KINASE_DOM"/>
    <property type="match status" value="1"/>
</dbReference>
<dbReference type="EMBL" id="JH992986">
    <property type="protein sequence ID" value="EKX48396.1"/>
    <property type="molecule type" value="Genomic_DNA"/>
</dbReference>
<reference evidence="8" key="3">
    <citation type="submission" date="2016-03" db="UniProtKB">
        <authorList>
            <consortium name="EnsemblProtists"/>
        </authorList>
    </citation>
    <scope>IDENTIFICATION</scope>
</reference>
<keyword evidence="5" id="KW-0067">ATP-binding</keyword>
<dbReference type="STRING" id="905079.L1JIT4"/>
<keyword evidence="4" id="KW-0418">Kinase</keyword>
<name>L1JIT4_GUITC</name>
<reference evidence="7 9" key="1">
    <citation type="journal article" date="2012" name="Nature">
        <title>Algal genomes reveal evolutionary mosaicism and the fate of nucleomorphs.</title>
        <authorList>
            <consortium name="DOE Joint Genome Institute"/>
            <person name="Curtis B.A."/>
            <person name="Tanifuji G."/>
            <person name="Burki F."/>
            <person name="Gruber A."/>
            <person name="Irimia M."/>
            <person name="Maruyama S."/>
            <person name="Arias M.C."/>
            <person name="Ball S.G."/>
            <person name="Gile G.H."/>
            <person name="Hirakawa Y."/>
            <person name="Hopkins J.F."/>
            <person name="Kuo A."/>
            <person name="Rensing S.A."/>
            <person name="Schmutz J."/>
            <person name="Symeonidi A."/>
            <person name="Elias M."/>
            <person name="Eveleigh R.J."/>
            <person name="Herman E.K."/>
            <person name="Klute M.J."/>
            <person name="Nakayama T."/>
            <person name="Obornik M."/>
            <person name="Reyes-Prieto A."/>
            <person name="Armbrust E.V."/>
            <person name="Aves S.J."/>
            <person name="Beiko R.G."/>
            <person name="Coutinho P."/>
            <person name="Dacks J.B."/>
            <person name="Durnford D.G."/>
            <person name="Fast N.M."/>
            <person name="Green B.R."/>
            <person name="Grisdale C.J."/>
            <person name="Hempel F."/>
            <person name="Henrissat B."/>
            <person name="Hoppner M.P."/>
            <person name="Ishida K."/>
            <person name="Kim E."/>
            <person name="Koreny L."/>
            <person name="Kroth P.G."/>
            <person name="Liu Y."/>
            <person name="Malik S.B."/>
            <person name="Maier U.G."/>
            <person name="McRose D."/>
            <person name="Mock T."/>
            <person name="Neilson J.A."/>
            <person name="Onodera N.T."/>
            <person name="Poole A.M."/>
            <person name="Pritham E.J."/>
            <person name="Richards T.A."/>
            <person name="Rocap G."/>
            <person name="Roy S.W."/>
            <person name="Sarai C."/>
            <person name="Schaack S."/>
            <person name="Shirato S."/>
            <person name="Slamovits C.H."/>
            <person name="Spencer D.F."/>
            <person name="Suzuki S."/>
            <person name="Worden A.Z."/>
            <person name="Zauner S."/>
            <person name="Barry K."/>
            <person name="Bell C."/>
            <person name="Bharti A.K."/>
            <person name="Crow J.A."/>
            <person name="Grimwood J."/>
            <person name="Kramer R."/>
            <person name="Lindquist E."/>
            <person name="Lucas S."/>
            <person name="Salamov A."/>
            <person name="McFadden G.I."/>
            <person name="Lane C.E."/>
            <person name="Keeling P.J."/>
            <person name="Gray M.W."/>
            <person name="Grigoriev I.V."/>
            <person name="Archibald J.M."/>
        </authorList>
    </citation>
    <scope>NUCLEOTIDE SEQUENCE</scope>
    <source>
        <strain evidence="7 9">CCMP2712</strain>
    </source>
</reference>
<dbReference type="RefSeq" id="XP_005835376.1">
    <property type="nucleotide sequence ID" value="XM_005835319.1"/>
</dbReference>
<evidence type="ECO:0000256" key="3">
    <source>
        <dbReference type="ARBA" id="ARBA00022741"/>
    </source>
</evidence>
<proteinExistence type="predicted"/>
<keyword evidence="2" id="KW-0808">Transferase</keyword>
<evidence type="ECO:0000313" key="7">
    <source>
        <dbReference type="EMBL" id="EKX48396.1"/>
    </source>
</evidence>
<evidence type="ECO:0000256" key="2">
    <source>
        <dbReference type="ARBA" id="ARBA00022679"/>
    </source>
</evidence>
<dbReference type="Gene3D" id="1.10.510.10">
    <property type="entry name" value="Transferase(Phosphotransferase) domain 1"/>
    <property type="match status" value="1"/>
</dbReference>
<accession>L1JIT4</accession>
<feature type="non-terminal residue" evidence="7">
    <location>
        <position position="1"/>
    </location>
</feature>
<gene>
    <name evidence="7" type="ORF">GUITHDRAFT_68809</name>
</gene>
<evidence type="ECO:0000313" key="8">
    <source>
        <dbReference type="EnsemblProtists" id="EKX48396"/>
    </source>
</evidence>
<keyword evidence="9" id="KW-1185">Reference proteome</keyword>
<dbReference type="SUPFAM" id="SSF56112">
    <property type="entry name" value="Protein kinase-like (PK-like)"/>
    <property type="match status" value="1"/>
</dbReference>
<dbReference type="KEGG" id="gtt:GUITHDRAFT_68809"/>
<dbReference type="InterPro" id="IPR050205">
    <property type="entry name" value="CDPK_Ser/Thr_kinases"/>
</dbReference>
<dbReference type="Pfam" id="PF00069">
    <property type="entry name" value="Pkinase"/>
    <property type="match status" value="1"/>
</dbReference>
<dbReference type="OMA" id="RYICNIT"/>
<dbReference type="EnsemblProtists" id="EKX48396">
    <property type="protein sequence ID" value="EKX48396"/>
    <property type="gene ID" value="GUITHDRAFT_68809"/>
</dbReference>
<dbReference type="OrthoDB" id="346907at2759"/>
<dbReference type="Proteomes" id="UP000011087">
    <property type="component" value="Unassembled WGS sequence"/>
</dbReference>
<dbReference type="GO" id="GO:0004674">
    <property type="term" value="F:protein serine/threonine kinase activity"/>
    <property type="evidence" value="ECO:0007669"/>
    <property type="project" value="UniProtKB-KW"/>
</dbReference>
<sequence length="173" mass="19892">EQNRLQEVLREVEVMRCLNHPNCIKLYATYENDQQFFIVMEYADGGQLLDRIAASEHYWYQDCLSQNDQVKLARQVSYLHTKNVVHRDLKPENILFSDLASARLSPNATIKLCDFGLSRRALLPRQRFCRCGSPDYIAPEVLERCGYGFECDVWSLGVILFLVLPANSSASVQ</sequence>
<evidence type="ECO:0000256" key="5">
    <source>
        <dbReference type="ARBA" id="ARBA00022840"/>
    </source>
</evidence>
<dbReference type="AlphaFoldDB" id="L1JIT4"/>
<dbReference type="InterPro" id="IPR011009">
    <property type="entry name" value="Kinase-like_dom_sf"/>
</dbReference>
<dbReference type="InterPro" id="IPR000719">
    <property type="entry name" value="Prot_kinase_dom"/>
</dbReference>
<keyword evidence="3" id="KW-0547">Nucleotide-binding</keyword>
<dbReference type="GeneID" id="17305017"/>
<dbReference type="PROSITE" id="PS00108">
    <property type="entry name" value="PROTEIN_KINASE_ST"/>
    <property type="match status" value="1"/>
</dbReference>
<dbReference type="eggNOG" id="KOG0032">
    <property type="taxonomic scope" value="Eukaryota"/>
</dbReference>
<dbReference type="GO" id="GO:0005524">
    <property type="term" value="F:ATP binding"/>
    <property type="evidence" value="ECO:0007669"/>
    <property type="project" value="UniProtKB-KW"/>
</dbReference>
<reference evidence="9" key="2">
    <citation type="submission" date="2012-11" db="EMBL/GenBank/DDBJ databases">
        <authorList>
            <person name="Kuo A."/>
            <person name="Curtis B.A."/>
            <person name="Tanifuji G."/>
            <person name="Burki F."/>
            <person name="Gruber A."/>
            <person name="Irimia M."/>
            <person name="Maruyama S."/>
            <person name="Arias M.C."/>
            <person name="Ball S.G."/>
            <person name="Gile G.H."/>
            <person name="Hirakawa Y."/>
            <person name="Hopkins J.F."/>
            <person name="Rensing S.A."/>
            <person name="Schmutz J."/>
            <person name="Symeonidi A."/>
            <person name="Elias M."/>
            <person name="Eveleigh R.J."/>
            <person name="Herman E.K."/>
            <person name="Klute M.J."/>
            <person name="Nakayama T."/>
            <person name="Obornik M."/>
            <person name="Reyes-Prieto A."/>
            <person name="Armbrust E.V."/>
            <person name="Aves S.J."/>
            <person name="Beiko R.G."/>
            <person name="Coutinho P."/>
            <person name="Dacks J.B."/>
            <person name="Durnford D.G."/>
            <person name="Fast N.M."/>
            <person name="Green B.R."/>
            <person name="Grisdale C."/>
            <person name="Hempe F."/>
            <person name="Henrissat B."/>
            <person name="Hoppner M.P."/>
            <person name="Ishida K.-I."/>
            <person name="Kim E."/>
            <person name="Koreny L."/>
            <person name="Kroth P.G."/>
            <person name="Liu Y."/>
            <person name="Malik S.-B."/>
            <person name="Maier U.G."/>
            <person name="McRose D."/>
            <person name="Mock T."/>
            <person name="Neilson J.A."/>
            <person name="Onodera N.T."/>
            <person name="Poole A.M."/>
            <person name="Pritham E.J."/>
            <person name="Richards T.A."/>
            <person name="Rocap G."/>
            <person name="Roy S.W."/>
            <person name="Sarai C."/>
            <person name="Schaack S."/>
            <person name="Shirato S."/>
            <person name="Slamovits C.H."/>
            <person name="Spencer D.F."/>
            <person name="Suzuki S."/>
            <person name="Worden A.Z."/>
            <person name="Zauner S."/>
            <person name="Barry K."/>
            <person name="Bell C."/>
            <person name="Bharti A.K."/>
            <person name="Crow J.A."/>
            <person name="Grimwood J."/>
            <person name="Kramer R."/>
            <person name="Lindquist E."/>
            <person name="Lucas S."/>
            <person name="Salamov A."/>
            <person name="McFadden G.I."/>
            <person name="Lane C.E."/>
            <person name="Keeling P.J."/>
            <person name="Gray M.W."/>
            <person name="Grigoriev I.V."/>
            <person name="Archibald J.M."/>
        </authorList>
    </citation>
    <scope>NUCLEOTIDE SEQUENCE</scope>
    <source>
        <strain evidence="9">CCMP2712</strain>
    </source>
</reference>
<dbReference type="SMART" id="SM00220">
    <property type="entry name" value="S_TKc"/>
    <property type="match status" value="1"/>
</dbReference>
<dbReference type="PaxDb" id="55529-EKX48396"/>
<evidence type="ECO:0000256" key="1">
    <source>
        <dbReference type="ARBA" id="ARBA00022527"/>
    </source>
</evidence>
<evidence type="ECO:0000256" key="4">
    <source>
        <dbReference type="ARBA" id="ARBA00022777"/>
    </source>
</evidence>
<dbReference type="PANTHER" id="PTHR24349">
    <property type="entry name" value="SERINE/THREONINE-PROTEIN KINASE"/>
    <property type="match status" value="1"/>
</dbReference>
<keyword evidence="1" id="KW-0723">Serine/threonine-protein kinase</keyword>
<organism evidence="7">
    <name type="scientific">Guillardia theta (strain CCMP2712)</name>
    <name type="common">Cryptophyte</name>
    <dbReference type="NCBI Taxonomy" id="905079"/>
    <lineage>
        <taxon>Eukaryota</taxon>
        <taxon>Cryptophyceae</taxon>
        <taxon>Pyrenomonadales</taxon>
        <taxon>Geminigeraceae</taxon>
        <taxon>Guillardia</taxon>
    </lineage>
</organism>
<evidence type="ECO:0000313" key="9">
    <source>
        <dbReference type="Proteomes" id="UP000011087"/>
    </source>
</evidence>
<dbReference type="HOGENOM" id="CLU_000288_63_0_1"/>
<feature type="domain" description="Protein kinase" evidence="6">
    <location>
        <begin position="1"/>
        <end position="173"/>
    </location>
</feature>
<dbReference type="InterPro" id="IPR008271">
    <property type="entry name" value="Ser/Thr_kinase_AS"/>
</dbReference>